<accession>A0A3N2CTH5</accession>
<dbReference type="PANTHER" id="PTHR30346:SF29">
    <property type="entry name" value="LYSR SUBSTRATE-BINDING"/>
    <property type="match status" value="1"/>
</dbReference>
<evidence type="ECO:0000256" key="2">
    <source>
        <dbReference type="ARBA" id="ARBA00023015"/>
    </source>
</evidence>
<dbReference type="PANTHER" id="PTHR30346">
    <property type="entry name" value="TRANSCRIPTIONAL DUAL REGULATOR HCAR-RELATED"/>
    <property type="match status" value="1"/>
</dbReference>
<dbReference type="AlphaFoldDB" id="A0A3N2CTH5"/>
<dbReference type="SUPFAM" id="SSF46785">
    <property type="entry name" value="Winged helix' DNA-binding domain"/>
    <property type="match status" value="1"/>
</dbReference>
<dbReference type="Gene3D" id="1.10.10.10">
    <property type="entry name" value="Winged helix-like DNA-binding domain superfamily/Winged helix DNA-binding domain"/>
    <property type="match status" value="1"/>
</dbReference>
<evidence type="ECO:0000256" key="3">
    <source>
        <dbReference type="ARBA" id="ARBA00023125"/>
    </source>
</evidence>
<dbReference type="OrthoDB" id="4131546at2"/>
<dbReference type="Pfam" id="PF03466">
    <property type="entry name" value="LysR_substrate"/>
    <property type="match status" value="1"/>
</dbReference>
<feature type="domain" description="HTH lysR-type" evidence="5">
    <location>
        <begin position="1"/>
        <end position="58"/>
    </location>
</feature>
<dbReference type="InterPro" id="IPR036390">
    <property type="entry name" value="WH_DNA-bd_sf"/>
</dbReference>
<dbReference type="SUPFAM" id="SSF53850">
    <property type="entry name" value="Periplasmic binding protein-like II"/>
    <property type="match status" value="1"/>
</dbReference>
<evidence type="ECO:0000256" key="1">
    <source>
        <dbReference type="ARBA" id="ARBA00009437"/>
    </source>
</evidence>
<protein>
    <submittedName>
        <fullName evidence="6">DNA-binding transcriptional LysR family regulator</fullName>
    </submittedName>
</protein>
<proteinExistence type="inferred from homology"/>
<dbReference type="Proteomes" id="UP000281738">
    <property type="component" value="Unassembled WGS sequence"/>
</dbReference>
<dbReference type="GO" id="GO:0003677">
    <property type="term" value="F:DNA binding"/>
    <property type="evidence" value="ECO:0007669"/>
    <property type="project" value="UniProtKB-KW"/>
</dbReference>
<evidence type="ECO:0000313" key="6">
    <source>
        <dbReference type="EMBL" id="ROR90837.1"/>
    </source>
</evidence>
<dbReference type="RefSeq" id="WP_123390020.1">
    <property type="nucleotide sequence ID" value="NZ_RKHO01000001.1"/>
</dbReference>
<dbReference type="EMBL" id="RKHO01000001">
    <property type="protein sequence ID" value="ROR90837.1"/>
    <property type="molecule type" value="Genomic_DNA"/>
</dbReference>
<keyword evidence="7" id="KW-1185">Reference proteome</keyword>
<keyword evidence="2" id="KW-0805">Transcription regulation</keyword>
<evidence type="ECO:0000259" key="5">
    <source>
        <dbReference type="PROSITE" id="PS50931"/>
    </source>
</evidence>
<dbReference type="GO" id="GO:0032993">
    <property type="term" value="C:protein-DNA complex"/>
    <property type="evidence" value="ECO:0007669"/>
    <property type="project" value="TreeGrafter"/>
</dbReference>
<reference evidence="6 7" key="1">
    <citation type="submission" date="2018-11" db="EMBL/GenBank/DDBJ databases">
        <title>Sequencing the genomes of 1000 actinobacteria strains.</title>
        <authorList>
            <person name="Klenk H.-P."/>
        </authorList>
    </citation>
    <scope>NUCLEOTIDE SEQUENCE [LARGE SCALE GENOMIC DNA]</scope>
    <source>
        <strain evidence="6 7">DSM 12652</strain>
    </source>
</reference>
<dbReference type="Gene3D" id="3.40.190.10">
    <property type="entry name" value="Periplasmic binding protein-like II"/>
    <property type="match status" value="2"/>
</dbReference>
<organism evidence="6 7">
    <name type="scientific">Nocardioides aurantiacus</name>
    <dbReference type="NCBI Taxonomy" id="86796"/>
    <lineage>
        <taxon>Bacteria</taxon>
        <taxon>Bacillati</taxon>
        <taxon>Actinomycetota</taxon>
        <taxon>Actinomycetes</taxon>
        <taxon>Propionibacteriales</taxon>
        <taxon>Nocardioidaceae</taxon>
        <taxon>Nocardioides</taxon>
    </lineage>
</organism>
<comment type="similarity">
    <text evidence="1">Belongs to the LysR transcriptional regulatory family.</text>
</comment>
<evidence type="ECO:0000313" key="7">
    <source>
        <dbReference type="Proteomes" id="UP000281738"/>
    </source>
</evidence>
<dbReference type="InterPro" id="IPR005119">
    <property type="entry name" value="LysR_subst-bd"/>
</dbReference>
<evidence type="ECO:0000256" key="4">
    <source>
        <dbReference type="ARBA" id="ARBA00023163"/>
    </source>
</evidence>
<sequence>MIDRRLQVLRMVAACGTVTGAAEALHYTPSAVSQQLRSLSRDLGVELVVQDGRRIRLTPAARVLVERSDDLFSAWEEVRGDVGAADTGGVGTLRLCGFSTAASSLLPQVALAVRAVRPRSRVRIIEADPEECFDLLLADEADVAVVVATAAVPASTDPRFEQHHLLEDPLDLLVATTHRLAGAESVHLGDLAQETWIMDRPGRPYHQLLQAACVAAGFSPAAAHVATEWDTGAALVAAGLGVSLVPRLAHLPADHAVVRIPLRGAPAPSRHILTGVRRGSSRQPLIALALAELAARARAR</sequence>
<gene>
    <name evidence="6" type="ORF">EDD33_1685</name>
</gene>
<keyword evidence="4" id="KW-0804">Transcription</keyword>
<dbReference type="Pfam" id="PF00126">
    <property type="entry name" value="HTH_1"/>
    <property type="match status" value="1"/>
</dbReference>
<comment type="caution">
    <text evidence="6">The sequence shown here is derived from an EMBL/GenBank/DDBJ whole genome shotgun (WGS) entry which is preliminary data.</text>
</comment>
<dbReference type="InterPro" id="IPR036388">
    <property type="entry name" value="WH-like_DNA-bd_sf"/>
</dbReference>
<name>A0A3N2CTH5_9ACTN</name>
<dbReference type="InterPro" id="IPR000847">
    <property type="entry name" value="LysR_HTH_N"/>
</dbReference>
<dbReference type="PROSITE" id="PS50931">
    <property type="entry name" value="HTH_LYSR"/>
    <property type="match status" value="1"/>
</dbReference>
<dbReference type="CDD" id="cd08423">
    <property type="entry name" value="PBP2_LTTR_like_6"/>
    <property type="match status" value="1"/>
</dbReference>
<dbReference type="GO" id="GO:0003700">
    <property type="term" value="F:DNA-binding transcription factor activity"/>
    <property type="evidence" value="ECO:0007669"/>
    <property type="project" value="InterPro"/>
</dbReference>
<keyword evidence="3 6" id="KW-0238">DNA-binding</keyword>